<dbReference type="PROSITE" id="PS50042">
    <property type="entry name" value="CNMP_BINDING_3"/>
    <property type="match status" value="1"/>
</dbReference>
<dbReference type="EMBL" id="FPBT01000002">
    <property type="protein sequence ID" value="SFU35701.1"/>
    <property type="molecule type" value="Genomic_DNA"/>
</dbReference>
<dbReference type="InterPro" id="IPR012318">
    <property type="entry name" value="HTH_CRP"/>
</dbReference>
<dbReference type="CDD" id="cd00038">
    <property type="entry name" value="CAP_ED"/>
    <property type="match status" value="1"/>
</dbReference>
<protein>
    <submittedName>
        <fullName evidence="6">cAMP-binding domain of CRP or a regulatory subunit of cAMP-dependent protein kinases</fullName>
    </submittedName>
</protein>
<evidence type="ECO:0000256" key="2">
    <source>
        <dbReference type="ARBA" id="ARBA00023125"/>
    </source>
</evidence>
<name>A0A1I7FHN9_9FIRM</name>
<keyword evidence="1" id="KW-0805">Transcription regulation</keyword>
<evidence type="ECO:0000259" key="5">
    <source>
        <dbReference type="PROSITE" id="PS50042"/>
    </source>
</evidence>
<dbReference type="Proteomes" id="UP000198817">
    <property type="component" value="Unassembled WGS sequence"/>
</dbReference>
<organism evidence="6 7">
    <name type="scientific">Eubacterium pyruvativorans</name>
    <dbReference type="NCBI Taxonomy" id="155865"/>
    <lineage>
        <taxon>Bacteria</taxon>
        <taxon>Bacillati</taxon>
        <taxon>Bacillota</taxon>
        <taxon>Clostridia</taxon>
        <taxon>Eubacteriales</taxon>
        <taxon>Eubacteriaceae</taxon>
        <taxon>Eubacterium</taxon>
    </lineage>
</organism>
<dbReference type="GO" id="GO:0006355">
    <property type="term" value="P:regulation of DNA-templated transcription"/>
    <property type="evidence" value="ECO:0007669"/>
    <property type="project" value="InterPro"/>
</dbReference>
<dbReference type="Pfam" id="PF00027">
    <property type="entry name" value="cNMP_binding"/>
    <property type="match status" value="1"/>
</dbReference>
<dbReference type="Pfam" id="PF13545">
    <property type="entry name" value="HTH_Crp_2"/>
    <property type="match status" value="1"/>
</dbReference>
<dbReference type="SUPFAM" id="SSF46785">
    <property type="entry name" value="Winged helix' DNA-binding domain"/>
    <property type="match status" value="1"/>
</dbReference>
<keyword evidence="6" id="KW-0418">Kinase</keyword>
<dbReference type="Gene3D" id="2.60.120.10">
    <property type="entry name" value="Jelly Rolls"/>
    <property type="match status" value="2"/>
</dbReference>
<dbReference type="InterPro" id="IPR014710">
    <property type="entry name" value="RmlC-like_jellyroll"/>
</dbReference>
<keyword evidence="2" id="KW-0238">DNA-binding</keyword>
<feature type="domain" description="Cyclic nucleotide-binding" evidence="5">
    <location>
        <begin position="6"/>
        <end position="104"/>
    </location>
</feature>
<evidence type="ECO:0000313" key="7">
    <source>
        <dbReference type="Proteomes" id="UP000198817"/>
    </source>
</evidence>
<dbReference type="InterPro" id="IPR036390">
    <property type="entry name" value="WH_DNA-bd_sf"/>
</dbReference>
<sequence>MEKVRLLDHISRESLDRMIPCFHPLTRSYARGALILTYEGGRPDKVAVLSEGTARLEILNEEGEIFLLESYEKGAVFGQLFSLPLDNFVYLVRATTDCTVIYLDYDHIITPCAELCAHHSQLISNLFMMTAQKSQELTMRLSILSQSTIREKLLTYLKHVRSRQPEREEPAGEGPGKTPGGADRATKAKLQLDRPFTIPISLGQLAEYLMVDRSSLMREIGAMKKEGLIESKNRTFRILAEPKTNFPA</sequence>
<proteinExistence type="predicted"/>
<dbReference type="InterPro" id="IPR000595">
    <property type="entry name" value="cNMP-bd_dom"/>
</dbReference>
<keyword evidence="3" id="KW-0804">Transcription</keyword>
<reference evidence="6 7" key="1">
    <citation type="submission" date="2016-10" db="EMBL/GenBank/DDBJ databases">
        <authorList>
            <person name="de Groot N.N."/>
        </authorList>
    </citation>
    <scope>NUCLEOTIDE SEQUENCE [LARGE SCALE GENOMIC DNA]</scope>
    <source>
        <strain evidence="6 7">KHGC13</strain>
    </source>
</reference>
<dbReference type="RefSeq" id="WP_090163836.1">
    <property type="nucleotide sequence ID" value="NZ_CACZKG010000015.1"/>
</dbReference>
<feature type="region of interest" description="Disordered" evidence="4">
    <location>
        <begin position="161"/>
        <end position="184"/>
    </location>
</feature>
<keyword evidence="7" id="KW-1185">Reference proteome</keyword>
<dbReference type="GeneID" id="78354797"/>
<dbReference type="AlphaFoldDB" id="A0A1I7FHN9"/>
<evidence type="ECO:0000256" key="3">
    <source>
        <dbReference type="ARBA" id="ARBA00023163"/>
    </source>
</evidence>
<evidence type="ECO:0000313" key="6">
    <source>
        <dbReference type="EMBL" id="SFU35701.1"/>
    </source>
</evidence>
<gene>
    <name evidence="6" type="ORF">SAMN05216508_102144</name>
</gene>
<dbReference type="GO" id="GO:0016301">
    <property type="term" value="F:kinase activity"/>
    <property type="evidence" value="ECO:0007669"/>
    <property type="project" value="UniProtKB-KW"/>
</dbReference>
<dbReference type="InterPro" id="IPR018490">
    <property type="entry name" value="cNMP-bd_dom_sf"/>
</dbReference>
<keyword evidence="6" id="KW-0808">Transferase</keyword>
<dbReference type="SUPFAM" id="SSF51206">
    <property type="entry name" value="cAMP-binding domain-like"/>
    <property type="match status" value="1"/>
</dbReference>
<dbReference type="STRING" id="155865.SAMN05216515_10123"/>
<accession>A0A1I7FHN9</accession>
<evidence type="ECO:0000256" key="4">
    <source>
        <dbReference type="SAM" id="MobiDB-lite"/>
    </source>
</evidence>
<evidence type="ECO:0000256" key="1">
    <source>
        <dbReference type="ARBA" id="ARBA00023015"/>
    </source>
</evidence>
<dbReference type="OrthoDB" id="3176638at2"/>
<dbReference type="GO" id="GO:0003677">
    <property type="term" value="F:DNA binding"/>
    <property type="evidence" value="ECO:0007669"/>
    <property type="project" value="UniProtKB-KW"/>
</dbReference>